<accession>A0A6P8GYH1</accession>
<evidence type="ECO:0000313" key="4">
    <source>
        <dbReference type="RefSeq" id="XP_031440539.1"/>
    </source>
</evidence>
<feature type="compositionally biased region" description="Polar residues" evidence="1">
    <location>
        <begin position="360"/>
        <end position="393"/>
    </location>
</feature>
<dbReference type="GO" id="GO:0003682">
    <property type="term" value="F:chromatin binding"/>
    <property type="evidence" value="ECO:0007669"/>
    <property type="project" value="TreeGrafter"/>
</dbReference>
<dbReference type="GO" id="GO:0003677">
    <property type="term" value="F:DNA binding"/>
    <property type="evidence" value="ECO:0007669"/>
    <property type="project" value="InterPro"/>
</dbReference>
<keyword evidence="3" id="KW-1185">Reference proteome</keyword>
<gene>
    <name evidence="4 5 6" type="primary">LOC105893079</name>
</gene>
<feature type="compositionally biased region" description="Basic and acidic residues" evidence="1">
    <location>
        <begin position="144"/>
        <end position="159"/>
    </location>
</feature>
<dbReference type="PANTHER" id="PTHR16112:SF18">
    <property type="entry name" value="METHYL-CPG-BINDING DOMAIN PROTEIN 5"/>
    <property type="match status" value="1"/>
</dbReference>
<feature type="domain" description="MBD" evidence="2">
    <location>
        <begin position="11"/>
        <end position="81"/>
    </location>
</feature>
<dbReference type="RefSeq" id="XP_031440542.1">
    <property type="nucleotide sequence ID" value="XM_031584682.1"/>
</dbReference>
<sequence>MNTMKTIEVPDTQRLPSATQVPIGWQRKGDHTRVVYISPSGSVLACLEQVKSYLLTDGTCKCGLECPLILSKVFNFDPGAAVRQRTTEDARADEDVTRLCIHKRKIIAVATLHKSMMSPNPSLVLTSPSGDTSLASFTRSLSHPQRDGSTRSLPEDSNRPYRTPLTTHGHMHFRHDMGSPPQQDVYSNYSRTKQGSSEHVDRKSPYRHRLSALLSPNRAAGSHPYLDGGPSSRSDSLMSPDRSAGFQGTCSPGKTHANRAPTTPLSPLHASHLSSLPSSQPSCAMAGRITVPPSPSSAAKSPVMKPRSCSFPQNMDMFHHKPHSVLHRNSHHPQLSPCVLAKQQVNPETDPLGILDPIPSHSSLGLNPSSLQTSAHSQVPQMNVNMHSTTVPLPSNLPLPTARSGPTSNGSRGQHHAPLSISPSPIASPVQMAASSLVRLDTQHLSTHSASSVSDHGDFVLPTGPQASFGLSKGLSQSPQSSLGSPYPVMPSSPTAKSEMLQNYKDHSNHFLGGMNSTLRKHSDPKYAGFGSGDGLQKSNQALMGMNHILNKRNPTTFPASILLSAAAKAQTANTNVCAGGESEAGVPGGHHSMNAIANPHPPAVSEAQSGRAALRDKLMAQQRDAFHKNRHLSNSNNTAFNMPESQFGGSGSRFLGSSEFVRKLPQQPGFKGSTSMAQLLQNMSGTHNGTSQMGHYVGGSAQSPFRDGMISIGTPFQSQQVVLRSQDGMDLSQYQNMEQHGMNEDRPSAMMNHYQPQSHAELSWMGQSGQAAMGSQGPHKPHQQQLSHHYYPLNTPHVHNRPAFSSMIPNGYAQTLSGMSGKMLFLCFCVTSALP</sequence>
<dbReference type="SMART" id="SM00391">
    <property type="entry name" value="MBD"/>
    <property type="match status" value="1"/>
</dbReference>
<feature type="compositionally biased region" description="Low complexity" evidence="1">
    <location>
        <begin position="265"/>
        <end position="282"/>
    </location>
</feature>
<feature type="region of interest" description="Disordered" evidence="1">
    <location>
        <begin position="348"/>
        <end position="426"/>
    </location>
</feature>
<feature type="compositionally biased region" description="Polar residues" evidence="1">
    <location>
        <begin position="633"/>
        <end position="645"/>
    </location>
</feature>
<name>A0A6P8GYH1_CLUHA</name>
<organism evidence="3 5">
    <name type="scientific">Clupea harengus</name>
    <name type="common">Atlantic herring</name>
    <dbReference type="NCBI Taxonomy" id="7950"/>
    <lineage>
        <taxon>Eukaryota</taxon>
        <taxon>Metazoa</taxon>
        <taxon>Chordata</taxon>
        <taxon>Craniata</taxon>
        <taxon>Vertebrata</taxon>
        <taxon>Euteleostomi</taxon>
        <taxon>Actinopterygii</taxon>
        <taxon>Neopterygii</taxon>
        <taxon>Teleostei</taxon>
        <taxon>Clupei</taxon>
        <taxon>Clupeiformes</taxon>
        <taxon>Clupeoidei</taxon>
        <taxon>Clupeidae</taxon>
        <taxon>Clupea</taxon>
    </lineage>
</organism>
<dbReference type="GO" id="GO:0005634">
    <property type="term" value="C:nucleus"/>
    <property type="evidence" value="ECO:0007669"/>
    <property type="project" value="TreeGrafter"/>
</dbReference>
<feature type="compositionally biased region" description="Low complexity" evidence="1">
    <location>
        <begin position="417"/>
        <end position="426"/>
    </location>
</feature>
<feature type="compositionally biased region" description="Low complexity" evidence="1">
    <location>
        <begin position="296"/>
        <end position="305"/>
    </location>
</feature>
<feature type="compositionally biased region" description="Low complexity" evidence="1">
    <location>
        <begin position="470"/>
        <end position="486"/>
    </location>
</feature>
<dbReference type="RefSeq" id="XP_031440539.1">
    <property type="nucleotide sequence ID" value="XM_031584679.1"/>
</dbReference>
<evidence type="ECO:0000313" key="5">
    <source>
        <dbReference type="RefSeq" id="XP_031440542.1"/>
    </source>
</evidence>
<dbReference type="InterPro" id="IPR016177">
    <property type="entry name" value="DNA-bd_dom_sf"/>
</dbReference>
<feature type="region of interest" description="Disordered" evidence="1">
    <location>
        <begin position="470"/>
        <end position="496"/>
    </location>
</feature>
<dbReference type="Proteomes" id="UP000515152">
    <property type="component" value="Chromosome 2"/>
</dbReference>
<evidence type="ECO:0000256" key="1">
    <source>
        <dbReference type="SAM" id="MobiDB-lite"/>
    </source>
</evidence>
<evidence type="ECO:0000313" key="6">
    <source>
        <dbReference type="RefSeq" id="XP_031440552.1"/>
    </source>
</evidence>
<feature type="region of interest" description="Disordered" evidence="1">
    <location>
        <begin position="135"/>
        <end position="305"/>
    </location>
</feature>
<dbReference type="GO" id="GO:0010369">
    <property type="term" value="C:chromocenter"/>
    <property type="evidence" value="ECO:0007669"/>
    <property type="project" value="TreeGrafter"/>
</dbReference>
<dbReference type="KEGG" id="char:105893079"/>
<feature type="region of interest" description="Disordered" evidence="1">
    <location>
        <begin position="633"/>
        <end position="654"/>
    </location>
</feature>
<dbReference type="RefSeq" id="XP_031440552.1">
    <property type="nucleotide sequence ID" value="XM_031584692.1"/>
</dbReference>
<dbReference type="PANTHER" id="PTHR16112">
    <property type="entry name" value="METHYL-CPG BINDING PROTEIN, DROSOPHILA"/>
    <property type="match status" value="1"/>
</dbReference>
<dbReference type="GeneID" id="105893079"/>
<protein>
    <submittedName>
        <fullName evidence="4 5">Methyl-CpG-binding domain protein 5-like isoform X1</fullName>
    </submittedName>
</protein>
<reference evidence="4 5" key="1">
    <citation type="submission" date="2025-04" db="UniProtKB">
        <authorList>
            <consortium name="RefSeq"/>
        </authorList>
    </citation>
    <scope>IDENTIFICATION</scope>
</reference>
<evidence type="ECO:0000313" key="3">
    <source>
        <dbReference type="Proteomes" id="UP000515152"/>
    </source>
</evidence>
<dbReference type="PROSITE" id="PS50982">
    <property type="entry name" value="MBD"/>
    <property type="match status" value="1"/>
</dbReference>
<dbReference type="SUPFAM" id="SSF54171">
    <property type="entry name" value="DNA-binding domain"/>
    <property type="match status" value="1"/>
</dbReference>
<evidence type="ECO:0000259" key="2">
    <source>
        <dbReference type="PROSITE" id="PS50982"/>
    </source>
</evidence>
<dbReference type="InterPro" id="IPR001739">
    <property type="entry name" value="Methyl_CpG_DNA-bd"/>
</dbReference>
<proteinExistence type="predicted"/>
<feature type="compositionally biased region" description="Polar residues" evidence="1">
    <location>
        <begin position="180"/>
        <end position="195"/>
    </location>
</feature>
<dbReference type="OrthoDB" id="641149at2759"/>
<dbReference type="AlphaFoldDB" id="A0A6P8GYH1"/>